<dbReference type="AlphaFoldDB" id="A0A0F9FVK0"/>
<proteinExistence type="predicted"/>
<organism evidence="1">
    <name type="scientific">marine sediment metagenome</name>
    <dbReference type="NCBI Taxonomy" id="412755"/>
    <lineage>
        <taxon>unclassified sequences</taxon>
        <taxon>metagenomes</taxon>
        <taxon>ecological metagenomes</taxon>
    </lineage>
</organism>
<reference evidence="1" key="1">
    <citation type="journal article" date="2015" name="Nature">
        <title>Complex archaea that bridge the gap between prokaryotes and eukaryotes.</title>
        <authorList>
            <person name="Spang A."/>
            <person name="Saw J.H."/>
            <person name="Jorgensen S.L."/>
            <person name="Zaremba-Niedzwiedzka K."/>
            <person name="Martijn J."/>
            <person name="Lind A.E."/>
            <person name="van Eijk R."/>
            <person name="Schleper C."/>
            <person name="Guy L."/>
            <person name="Ettema T.J."/>
        </authorList>
    </citation>
    <scope>NUCLEOTIDE SEQUENCE</scope>
</reference>
<sequence>MKLKMLCRHTYKNFYNIDLLKSFGGHICILRYQTAENYNETSGFYFGEKNDHEFDNLNAPLKRLL</sequence>
<evidence type="ECO:0000313" key="1">
    <source>
        <dbReference type="EMBL" id="KKL82296.1"/>
    </source>
</evidence>
<gene>
    <name evidence="1" type="ORF">LCGC14_1986170</name>
</gene>
<accession>A0A0F9FVK0</accession>
<protein>
    <submittedName>
        <fullName evidence="1">Uncharacterized protein</fullName>
    </submittedName>
</protein>
<dbReference type="EMBL" id="LAZR01022312">
    <property type="protein sequence ID" value="KKL82296.1"/>
    <property type="molecule type" value="Genomic_DNA"/>
</dbReference>
<name>A0A0F9FVK0_9ZZZZ</name>
<comment type="caution">
    <text evidence="1">The sequence shown here is derived from an EMBL/GenBank/DDBJ whole genome shotgun (WGS) entry which is preliminary data.</text>
</comment>